<evidence type="ECO:0000256" key="1">
    <source>
        <dbReference type="ARBA" id="ARBA00010062"/>
    </source>
</evidence>
<feature type="signal peptide" evidence="3">
    <location>
        <begin position="1"/>
        <end position="27"/>
    </location>
</feature>
<proteinExistence type="inferred from homology"/>
<reference evidence="5 6" key="1">
    <citation type="submission" date="2019-09" db="EMBL/GenBank/DDBJ databases">
        <title>Draft genome sequences of 48 bacterial type strains from the CCUG.</title>
        <authorList>
            <person name="Tunovic T."/>
            <person name="Pineiro-Iglesias B."/>
            <person name="Unosson C."/>
            <person name="Inganas E."/>
            <person name="Ohlen M."/>
            <person name="Cardew S."/>
            <person name="Jensie-Markopoulos S."/>
            <person name="Salva-Serra F."/>
            <person name="Jaen-Luchoro D."/>
            <person name="Karlsson R."/>
            <person name="Svensson-Stadler L."/>
            <person name="Chun J."/>
            <person name="Moore E."/>
        </authorList>
    </citation>
    <scope>NUCLEOTIDE SEQUENCE [LARGE SCALE GENOMIC DNA]</scope>
    <source>
        <strain evidence="5 6">CCUG 30977</strain>
    </source>
</reference>
<dbReference type="PROSITE" id="PS51257">
    <property type="entry name" value="PROKAR_LIPOPROTEIN"/>
    <property type="match status" value="1"/>
</dbReference>
<sequence>MNFRLRRLLTGSALLGLVTGLGSLLSACQPVPDTIKIGVAQPLTGPLDALGQDMVDGARMAVEDLNKEGFKIDGKVVKFEIISGDDKSDPETGKKVAQQLIDQGAVAVIGHLNSGVSMAAAPVYAAKMIPQLAISTKPEYTQMGLPTTFRLVASDALQSKAMGAFAAQLPGGSHRYAVVDDATPYGKGLAQSAKAQLTARQREVVLEMSLDAKTTDFAKLIDGLKAQKADVLVTTLADFQVLALADQLATAGVKLSIVGGDTIKTPAMAKANPAAGKIYATSPIIGVDEFLGGKAFLTRYRAKFNHDPVYGGHYAYDAVYVLAAAIRQAKSVDGEKLVAALKTVDPLAPVTSSMRFGDNGEQRYGVVSVYEINNGDWFLLTRSDNW</sequence>
<comment type="similarity">
    <text evidence="1">Belongs to the leucine-binding protein family.</text>
</comment>
<name>A0A643FHF8_IDEDE</name>
<feature type="chain" id="PRO_5024968730" evidence="3">
    <location>
        <begin position="28"/>
        <end position="386"/>
    </location>
</feature>
<dbReference type="SUPFAM" id="SSF53822">
    <property type="entry name" value="Periplasmic binding protein-like I"/>
    <property type="match status" value="1"/>
</dbReference>
<feature type="domain" description="Leucine-binding protein" evidence="4">
    <location>
        <begin position="34"/>
        <end position="374"/>
    </location>
</feature>
<dbReference type="RefSeq" id="WP_151121903.1">
    <property type="nucleotide sequence ID" value="NZ_CP088081.1"/>
</dbReference>
<accession>A0A643FHF8</accession>
<keyword evidence="6" id="KW-1185">Reference proteome</keyword>
<dbReference type="AlphaFoldDB" id="A0A643FHF8"/>
<dbReference type="Proteomes" id="UP000430120">
    <property type="component" value="Unassembled WGS sequence"/>
</dbReference>
<dbReference type="InterPro" id="IPR028082">
    <property type="entry name" value="Peripla_BP_I"/>
</dbReference>
<evidence type="ECO:0000256" key="3">
    <source>
        <dbReference type="SAM" id="SignalP"/>
    </source>
</evidence>
<evidence type="ECO:0000256" key="2">
    <source>
        <dbReference type="ARBA" id="ARBA00022729"/>
    </source>
</evidence>
<gene>
    <name evidence="5" type="ORF">F7Q92_00045</name>
</gene>
<keyword evidence="2 3" id="KW-0732">Signal</keyword>
<organism evidence="5 6">
    <name type="scientific">Ideonella dechloratans</name>
    <dbReference type="NCBI Taxonomy" id="36863"/>
    <lineage>
        <taxon>Bacteria</taxon>
        <taxon>Pseudomonadati</taxon>
        <taxon>Pseudomonadota</taxon>
        <taxon>Betaproteobacteria</taxon>
        <taxon>Burkholderiales</taxon>
        <taxon>Sphaerotilaceae</taxon>
        <taxon>Ideonella</taxon>
    </lineage>
</organism>
<dbReference type="PANTHER" id="PTHR47151:SF2">
    <property type="entry name" value="AMINO ACID BINDING PROTEIN"/>
    <property type="match status" value="1"/>
</dbReference>
<dbReference type="CDD" id="cd06342">
    <property type="entry name" value="PBP1_ABC_LIVBP-like"/>
    <property type="match status" value="1"/>
</dbReference>
<evidence type="ECO:0000313" key="6">
    <source>
        <dbReference type="Proteomes" id="UP000430120"/>
    </source>
</evidence>
<dbReference type="PANTHER" id="PTHR47151">
    <property type="entry name" value="LEU/ILE/VAL-BINDING ABC TRANSPORTER SUBUNIT"/>
    <property type="match status" value="1"/>
</dbReference>
<comment type="caution">
    <text evidence="5">The sequence shown here is derived from an EMBL/GenBank/DDBJ whole genome shotgun (WGS) entry which is preliminary data.</text>
</comment>
<dbReference type="EMBL" id="VZPB01000001">
    <property type="protein sequence ID" value="KAB0585328.1"/>
    <property type="molecule type" value="Genomic_DNA"/>
</dbReference>
<protein>
    <submittedName>
        <fullName evidence="5">Branched-chain amino acid ABC transporter substrate-binding protein</fullName>
    </submittedName>
</protein>
<evidence type="ECO:0000313" key="5">
    <source>
        <dbReference type="EMBL" id="KAB0585328.1"/>
    </source>
</evidence>
<dbReference type="Pfam" id="PF13458">
    <property type="entry name" value="Peripla_BP_6"/>
    <property type="match status" value="1"/>
</dbReference>
<dbReference type="OrthoDB" id="9783240at2"/>
<evidence type="ECO:0000259" key="4">
    <source>
        <dbReference type="Pfam" id="PF13458"/>
    </source>
</evidence>
<dbReference type="Gene3D" id="3.40.50.2300">
    <property type="match status" value="2"/>
</dbReference>
<dbReference type="InterPro" id="IPR028081">
    <property type="entry name" value="Leu-bd"/>
</dbReference>